<evidence type="ECO:0000313" key="2">
    <source>
        <dbReference type="Proteomes" id="UP001057877"/>
    </source>
</evidence>
<reference evidence="1" key="1">
    <citation type="submission" date="2022-01" db="EMBL/GenBank/DDBJ databases">
        <title>Paenibacillus spongiae sp. nov., isolated from marine sponge.</title>
        <authorList>
            <person name="Li Z."/>
            <person name="Zhang M."/>
        </authorList>
    </citation>
    <scope>NUCLEOTIDE SEQUENCE</scope>
    <source>
        <strain evidence="1">PHS-Z3</strain>
    </source>
</reference>
<organism evidence="1 2">
    <name type="scientific">Paenibacillus spongiae</name>
    <dbReference type="NCBI Taxonomy" id="2909671"/>
    <lineage>
        <taxon>Bacteria</taxon>
        <taxon>Bacillati</taxon>
        <taxon>Bacillota</taxon>
        <taxon>Bacilli</taxon>
        <taxon>Bacillales</taxon>
        <taxon>Paenibacillaceae</taxon>
        <taxon>Paenibacillus</taxon>
    </lineage>
</organism>
<name>A0ABY5S914_9BACL</name>
<keyword evidence="2" id="KW-1185">Reference proteome</keyword>
<evidence type="ECO:0000313" key="1">
    <source>
        <dbReference type="EMBL" id="UVI29290.1"/>
    </source>
</evidence>
<accession>A0ABY5S914</accession>
<sequence length="177" mass="20858">MATRVYLFLEEEDFKLEAWENAGPEYKRCIDNHRVAVRPGRNLNHADIEVQCDDAGLALKFSLCDIWQEQSSMLASMKQSVVEDVQDKDYDYWDQIPPFGVVELYRIELERREAATEAEVTAFLRLVEHFLSKHFMMYVIRESEIQSIHSYIIDWSNGNLKTFTHDGETGYRVKTYY</sequence>
<protein>
    <submittedName>
        <fullName evidence="1">Uncharacterized protein</fullName>
    </submittedName>
</protein>
<dbReference type="EMBL" id="CP091430">
    <property type="protein sequence ID" value="UVI29290.1"/>
    <property type="molecule type" value="Genomic_DNA"/>
</dbReference>
<gene>
    <name evidence="1" type="ORF">L1F29_28305</name>
</gene>
<proteinExistence type="predicted"/>
<dbReference type="RefSeq" id="WP_258385379.1">
    <property type="nucleotide sequence ID" value="NZ_CP091430.1"/>
</dbReference>
<dbReference type="Proteomes" id="UP001057877">
    <property type="component" value="Chromosome"/>
</dbReference>